<organism evidence="11 12">
    <name type="scientific">Arthrobacter stackebrandtii</name>
    <dbReference type="NCBI Taxonomy" id="272161"/>
    <lineage>
        <taxon>Bacteria</taxon>
        <taxon>Bacillati</taxon>
        <taxon>Actinomycetota</taxon>
        <taxon>Actinomycetes</taxon>
        <taxon>Micrococcales</taxon>
        <taxon>Micrococcaceae</taxon>
        <taxon>Arthrobacter</taxon>
    </lineage>
</organism>
<dbReference type="Gene3D" id="1.10.1740.10">
    <property type="match status" value="1"/>
</dbReference>
<evidence type="ECO:0000256" key="1">
    <source>
        <dbReference type="ARBA" id="ARBA00010641"/>
    </source>
</evidence>
<protein>
    <submittedName>
        <fullName evidence="11">RNA polymerase sigma factor (Sigma-70 family)</fullName>
    </submittedName>
</protein>
<feature type="compositionally biased region" description="Low complexity" evidence="8">
    <location>
        <begin position="391"/>
        <end position="405"/>
    </location>
</feature>
<keyword evidence="5" id="KW-0731">Sigma factor</keyword>
<keyword evidence="2" id="KW-0732">Signal</keyword>
<evidence type="ECO:0000256" key="5">
    <source>
        <dbReference type="ARBA" id="ARBA00023082"/>
    </source>
</evidence>
<accession>A0ABS4YWQ7</accession>
<name>A0ABS4YWQ7_9MICC</name>
<evidence type="ECO:0000313" key="11">
    <source>
        <dbReference type="EMBL" id="MBP2413179.1"/>
    </source>
</evidence>
<dbReference type="Pfam" id="PF04886">
    <property type="entry name" value="PT"/>
    <property type="match status" value="1"/>
</dbReference>
<keyword evidence="6" id="KW-0238">DNA-binding</keyword>
<dbReference type="InterPro" id="IPR013324">
    <property type="entry name" value="RNA_pol_sigma_r3/r4-like"/>
</dbReference>
<dbReference type="InterPro" id="IPR036388">
    <property type="entry name" value="WH-like_DNA-bd_sf"/>
</dbReference>
<evidence type="ECO:0000256" key="3">
    <source>
        <dbReference type="ARBA" id="ARBA00022737"/>
    </source>
</evidence>
<keyword evidence="4" id="KW-0805">Transcription regulation</keyword>
<sequence>MSRQPADELLASQKSDEALILEVRHGSSGAYGLLYERHVDSAMATASRYAGNHSDAADLVAEAFANVLQVLQNGKGPDVFFRAYLLTTLRRLASAKRSADEKLFVLDDLERVAPAVPSANTVVVAFENETVARSFRNLPERWQLVLWHTEIDGLAPAAVAPILGMSANAVSALAVRAREGLKQAYLQNHLSGTGTPGCEKYADQLGAYARHGLTARRTKTVQAHVDGCLKCTEKLLYLEDVGVGMRAIIFPALLGLAFAGKGAAIVGGGLGLGLNLGAAADLSAAGAQGAGANGAGAGAAGAAAAGLGLPAVSALVAASVAALVMVGGVVAAAVGVPFFGGPSQEPAAAPQTGSAVTQVAGQLPPAAGATRKVAASATPAAVAADDPESLPPAAGLLPPAAVPSLDYAGEPDPGPLPSETTGQVTGPSATADPGQPATPGPGPTPVPTRAPAVAPTAVPTPTQAPSHVPPVAPTSSATLKPTPQPTPAPPSAAPTSMPTAMPSPTPTLVPSATPTPSPSVVPTPTPTAKPTSDPTVAPTPTPTSSAAPSAGPTGEPTDEPSVQPTDEPTEVPTVDPTVDPTAEPSATPTPEPSATPTASPTAEPSPEPPAEKTQFSVETTDLSASGYGARIQIDLTASGPAQVSAPRVAFSSSSWLLHLGLTVQAPSGWTCDKSAILTEPEWVCTVETWAGETSAFVLARSKWTSEASLTMTVQADESDDFIKKLQF</sequence>
<dbReference type="SUPFAM" id="SSF88946">
    <property type="entry name" value="Sigma2 domain of RNA polymerase sigma factors"/>
    <property type="match status" value="1"/>
</dbReference>
<evidence type="ECO:0000256" key="4">
    <source>
        <dbReference type="ARBA" id="ARBA00023015"/>
    </source>
</evidence>
<comment type="similarity">
    <text evidence="1">Belongs to the sigma-70 factor family. ECF subfamily.</text>
</comment>
<dbReference type="SUPFAM" id="SSF88659">
    <property type="entry name" value="Sigma3 and sigma4 domains of RNA polymerase sigma factors"/>
    <property type="match status" value="1"/>
</dbReference>
<evidence type="ECO:0000256" key="7">
    <source>
        <dbReference type="ARBA" id="ARBA00023163"/>
    </source>
</evidence>
<comment type="caution">
    <text evidence="11">The sequence shown here is derived from an EMBL/GenBank/DDBJ whole genome shotgun (WGS) entry which is preliminary data.</text>
</comment>
<dbReference type="PANTHER" id="PTHR43133:SF8">
    <property type="entry name" value="RNA POLYMERASE SIGMA FACTOR HI_1459-RELATED"/>
    <property type="match status" value="1"/>
</dbReference>
<evidence type="ECO:0000313" key="12">
    <source>
        <dbReference type="Proteomes" id="UP000711614"/>
    </source>
</evidence>
<reference evidence="11 12" key="1">
    <citation type="submission" date="2021-03" db="EMBL/GenBank/DDBJ databases">
        <title>Sequencing the genomes of 1000 actinobacteria strains.</title>
        <authorList>
            <person name="Klenk H.-P."/>
        </authorList>
    </citation>
    <scope>NUCLEOTIDE SEQUENCE [LARGE SCALE GENOMIC DNA]</scope>
    <source>
        <strain evidence="11 12">DSM 16005</strain>
    </source>
</reference>
<dbReference type="InterPro" id="IPR027383">
    <property type="entry name" value="Znf_put"/>
</dbReference>
<dbReference type="Pfam" id="PF04542">
    <property type="entry name" value="Sigma70_r2"/>
    <property type="match status" value="1"/>
</dbReference>
<dbReference type="InterPro" id="IPR013325">
    <property type="entry name" value="RNA_pol_sigma_r2"/>
</dbReference>
<dbReference type="InterPro" id="IPR006970">
    <property type="entry name" value="PT"/>
</dbReference>
<feature type="compositionally biased region" description="Low complexity" evidence="8">
    <location>
        <begin position="528"/>
        <end position="555"/>
    </location>
</feature>
<gene>
    <name evidence="11" type="ORF">JOF48_001978</name>
</gene>
<keyword evidence="7" id="KW-0804">Transcription</keyword>
<feature type="compositionally biased region" description="Polar residues" evidence="8">
    <location>
        <begin position="418"/>
        <end position="428"/>
    </location>
</feature>
<dbReference type="Pfam" id="PF13490">
    <property type="entry name" value="zf-HC2"/>
    <property type="match status" value="1"/>
</dbReference>
<dbReference type="Gene3D" id="1.10.10.10">
    <property type="entry name" value="Winged helix-like DNA-binding domain superfamily/Winged helix DNA-binding domain"/>
    <property type="match status" value="1"/>
</dbReference>
<feature type="compositionally biased region" description="Pro residues" evidence="8">
    <location>
        <begin position="482"/>
        <end position="492"/>
    </location>
</feature>
<dbReference type="Proteomes" id="UP000711614">
    <property type="component" value="Unassembled WGS sequence"/>
</dbReference>
<dbReference type="InterPro" id="IPR007627">
    <property type="entry name" value="RNA_pol_sigma70_r2"/>
</dbReference>
<feature type="compositionally biased region" description="Pro residues" evidence="8">
    <location>
        <begin position="436"/>
        <end position="448"/>
    </location>
</feature>
<dbReference type="EMBL" id="JAGIOI010000001">
    <property type="protein sequence ID" value="MBP2413179.1"/>
    <property type="molecule type" value="Genomic_DNA"/>
</dbReference>
<evidence type="ECO:0000256" key="6">
    <source>
        <dbReference type="ARBA" id="ARBA00023125"/>
    </source>
</evidence>
<feature type="compositionally biased region" description="Low complexity" evidence="8">
    <location>
        <begin position="449"/>
        <end position="465"/>
    </location>
</feature>
<dbReference type="PANTHER" id="PTHR43133">
    <property type="entry name" value="RNA POLYMERASE ECF-TYPE SIGMA FACTO"/>
    <property type="match status" value="1"/>
</dbReference>
<feature type="compositionally biased region" description="Pro residues" evidence="8">
    <location>
        <begin position="501"/>
        <end position="527"/>
    </location>
</feature>
<feature type="region of interest" description="Disordered" evidence="8">
    <location>
        <begin position="383"/>
        <end position="617"/>
    </location>
</feature>
<feature type="domain" description="RNA polymerase sigma-70 region 2" evidence="9">
    <location>
        <begin position="34"/>
        <end position="93"/>
    </location>
</feature>
<evidence type="ECO:0000256" key="2">
    <source>
        <dbReference type="ARBA" id="ARBA00022729"/>
    </source>
</evidence>
<dbReference type="RefSeq" id="WP_209680281.1">
    <property type="nucleotide sequence ID" value="NZ_JAGIOI010000001.1"/>
</dbReference>
<feature type="domain" description="Putative zinc-finger" evidence="10">
    <location>
        <begin position="198"/>
        <end position="231"/>
    </location>
</feature>
<keyword evidence="12" id="KW-1185">Reference proteome</keyword>
<evidence type="ECO:0000256" key="8">
    <source>
        <dbReference type="SAM" id="MobiDB-lite"/>
    </source>
</evidence>
<proteinExistence type="inferred from homology"/>
<keyword evidence="3" id="KW-0677">Repeat</keyword>
<dbReference type="InterPro" id="IPR039425">
    <property type="entry name" value="RNA_pol_sigma-70-like"/>
</dbReference>
<evidence type="ECO:0000259" key="9">
    <source>
        <dbReference type="Pfam" id="PF04542"/>
    </source>
</evidence>
<evidence type="ECO:0000259" key="10">
    <source>
        <dbReference type="Pfam" id="PF13490"/>
    </source>
</evidence>